<evidence type="ECO:0000256" key="6">
    <source>
        <dbReference type="ARBA" id="ARBA00023136"/>
    </source>
</evidence>
<dbReference type="CDD" id="cd06261">
    <property type="entry name" value="TM_PBP2"/>
    <property type="match status" value="1"/>
</dbReference>
<dbReference type="InterPro" id="IPR050809">
    <property type="entry name" value="UgpAE/MalFG_permease"/>
</dbReference>
<protein>
    <submittedName>
        <fullName evidence="9">ABC transporter permease</fullName>
    </submittedName>
</protein>
<dbReference type="InterPro" id="IPR035906">
    <property type="entry name" value="MetI-like_sf"/>
</dbReference>
<keyword evidence="10" id="KW-1185">Reference proteome</keyword>
<dbReference type="PROSITE" id="PS50928">
    <property type="entry name" value="ABC_TM1"/>
    <property type="match status" value="1"/>
</dbReference>
<organism evidence="9 10">
    <name type="scientific">Nakamurella endophytica</name>
    <dbReference type="NCBI Taxonomy" id="1748367"/>
    <lineage>
        <taxon>Bacteria</taxon>
        <taxon>Bacillati</taxon>
        <taxon>Actinomycetota</taxon>
        <taxon>Actinomycetes</taxon>
        <taxon>Nakamurellales</taxon>
        <taxon>Nakamurellaceae</taxon>
        <taxon>Nakamurella</taxon>
    </lineage>
</organism>
<feature type="domain" description="ABC transmembrane type-1" evidence="8">
    <location>
        <begin position="82"/>
        <end position="295"/>
    </location>
</feature>
<keyword evidence="6 7" id="KW-0472">Membrane</keyword>
<evidence type="ECO:0000256" key="7">
    <source>
        <dbReference type="RuleBase" id="RU363032"/>
    </source>
</evidence>
<evidence type="ECO:0000256" key="3">
    <source>
        <dbReference type="ARBA" id="ARBA00022475"/>
    </source>
</evidence>
<dbReference type="Pfam" id="PF00528">
    <property type="entry name" value="BPD_transp_1"/>
    <property type="match status" value="1"/>
</dbReference>
<name>A0A917WMH6_9ACTN</name>
<evidence type="ECO:0000256" key="2">
    <source>
        <dbReference type="ARBA" id="ARBA00022448"/>
    </source>
</evidence>
<evidence type="ECO:0000256" key="4">
    <source>
        <dbReference type="ARBA" id="ARBA00022692"/>
    </source>
</evidence>
<dbReference type="Proteomes" id="UP000655208">
    <property type="component" value="Unassembled WGS sequence"/>
</dbReference>
<feature type="transmembrane region" description="Helical" evidence="7">
    <location>
        <begin position="116"/>
        <end position="140"/>
    </location>
</feature>
<dbReference type="EMBL" id="BMNA01000014">
    <property type="protein sequence ID" value="GGM15181.1"/>
    <property type="molecule type" value="Genomic_DNA"/>
</dbReference>
<reference evidence="9" key="2">
    <citation type="submission" date="2020-09" db="EMBL/GenBank/DDBJ databases">
        <authorList>
            <person name="Sun Q."/>
            <person name="Zhou Y."/>
        </authorList>
    </citation>
    <scope>NUCLEOTIDE SEQUENCE</scope>
    <source>
        <strain evidence="9">CGMCC 4.7308</strain>
    </source>
</reference>
<dbReference type="RefSeq" id="WP_188944542.1">
    <property type="nucleotide sequence ID" value="NZ_BMNA01000014.1"/>
</dbReference>
<comment type="caution">
    <text evidence="9">The sequence shown here is derived from an EMBL/GenBank/DDBJ whole genome shotgun (WGS) entry which is preliminary data.</text>
</comment>
<feature type="transmembrane region" description="Helical" evidence="7">
    <location>
        <begin position="170"/>
        <end position="191"/>
    </location>
</feature>
<evidence type="ECO:0000313" key="10">
    <source>
        <dbReference type="Proteomes" id="UP000655208"/>
    </source>
</evidence>
<gene>
    <name evidence="9" type="ORF">GCM10011594_39010</name>
</gene>
<dbReference type="GO" id="GO:0005886">
    <property type="term" value="C:plasma membrane"/>
    <property type="evidence" value="ECO:0007669"/>
    <property type="project" value="UniProtKB-SubCell"/>
</dbReference>
<dbReference type="PANTHER" id="PTHR43227">
    <property type="entry name" value="BLL4140 PROTEIN"/>
    <property type="match status" value="1"/>
</dbReference>
<sequence>MATALHPPEVRRRGRGRALLAALPWLAPALVLIIGVVLYPAGYMIYTAFRKITKIGVETGAAGWSNFRTALTFPAVPIGKVFLNTFVWTVVVVVATVLLSLALAQFLDKTFRGRKLVRLAVVVPWAASVVMTSTVFYYGLNRDYGLINKALVDLGILSAPYGFTQNATSAFWVAVFVAVFVSLPFTTYTVLAGLQSVPGEVLEAAQVDGAGPAVRYLRVVLPILRPAIAVATLINIINVFNSLPILRVLTGSLPGYGADITTTLIFKYKTALGPGVSSALSVVNFLVVLVIIAIYLAVVRPTREV</sequence>
<proteinExistence type="inferred from homology"/>
<evidence type="ECO:0000256" key="5">
    <source>
        <dbReference type="ARBA" id="ARBA00022989"/>
    </source>
</evidence>
<dbReference type="GO" id="GO:0055085">
    <property type="term" value="P:transmembrane transport"/>
    <property type="evidence" value="ECO:0007669"/>
    <property type="project" value="InterPro"/>
</dbReference>
<dbReference type="PANTHER" id="PTHR43227:SF8">
    <property type="entry name" value="DIACETYLCHITOBIOSE UPTAKE SYSTEM PERMEASE PROTEIN DASB"/>
    <property type="match status" value="1"/>
</dbReference>
<keyword evidence="4 7" id="KW-0812">Transmembrane</keyword>
<accession>A0A917WMH6</accession>
<evidence type="ECO:0000313" key="9">
    <source>
        <dbReference type="EMBL" id="GGM15181.1"/>
    </source>
</evidence>
<feature type="transmembrane region" description="Helical" evidence="7">
    <location>
        <begin position="81"/>
        <end position="104"/>
    </location>
</feature>
<dbReference type="InterPro" id="IPR000515">
    <property type="entry name" value="MetI-like"/>
</dbReference>
<feature type="transmembrane region" description="Helical" evidence="7">
    <location>
        <begin position="223"/>
        <end position="246"/>
    </location>
</feature>
<dbReference type="SUPFAM" id="SSF161098">
    <property type="entry name" value="MetI-like"/>
    <property type="match status" value="1"/>
</dbReference>
<keyword evidence="5 7" id="KW-1133">Transmembrane helix</keyword>
<reference evidence="9" key="1">
    <citation type="journal article" date="2014" name="Int. J. Syst. Evol. Microbiol.">
        <title>Complete genome sequence of Corynebacterium casei LMG S-19264T (=DSM 44701T), isolated from a smear-ripened cheese.</title>
        <authorList>
            <consortium name="US DOE Joint Genome Institute (JGI-PGF)"/>
            <person name="Walter F."/>
            <person name="Albersmeier A."/>
            <person name="Kalinowski J."/>
            <person name="Ruckert C."/>
        </authorList>
    </citation>
    <scope>NUCLEOTIDE SEQUENCE</scope>
    <source>
        <strain evidence="9">CGMCC 4.7308</strain>
    </source>
</reference>
<evidence type="ECO:0000259" key="8">
    <source>
        <dbReference type="PROSITE" id="PS50928"/>
    </source>
</evidence>
<keyword evidence="3" id="KW-1003">Cell membrane</keyword>
<dbReference type="AlphaFoldDB" id="A0A917WMH6"/>
<feature type="transmembrane region" description="Helical" evidence="7">
    <location>
        <begin position="276"/>
        <end position="298"/>
    </location>
</feature>
<evidence type="ECO:0000256" key="1">
    <source>
        <dbReference type="ARBA" id="ARBA00004651"/>
    </source>
</evidence>
<comment type="similarity">
    <text evidence="7">Belongs to the binding-protein-dependent transport system permease family.</text>
</comment>
<keyword evidence="2 7" id="KW-0813">Transport</keyword>
<dbReference type="Gene3D" id="1.10.3720.10">
    <property type="entry name" value="MetI-like"/>
    <property type="match status" value="1"/>
</dbReference>
<comment type="subcellular location">
    <subcellularLocation>
        <location evidence="1 7">Cell membrane</location>
        <topology evidence="1 7">Multi-pass membrane protein</topology>
    </subcellularLocation>
</comment>
<feature type="transmembrane region" description="Helical" evidence="7">
    <location>
        <begin position="18"/>
        <end position="41"/>
    </location>
</feature>